<keyword evidence="3" id="KW-0863">Zinc-finger</keyword>
<evidence type="ECO:0000256" key="4">
    <source>
        <dbReference type="ARBA" id="ARBA00022833"/>
    </source>
</evidence>
<evidence type="ECO:0000313" key="9">
    <source>
        <dbReference type="EMBL" id="KAK7816027.1"/>
    </source>
</evidence>
<sequence length="511" mass="59833">MFDEEKSSLDVVRMIIKHGYPLNMIEHERFSIFVENLQPRFKLPSLDTLKADILRVYREEREKLRKYFEMLSCRFHLILNFLTCHDKKNRYCCFTLQFSEDGLKLKKKILALKSLENCTGETLCEMVKGLLREWKINKKLCSITVEHSSSNKKMVHNLDTWLDLQGYPPHKRTLFHIPCITHIINLLVQDGLDEIVLILHKIRKAIIYYSETADGAQKFHEVDLTSQRWDSIFFMLQSALKYEETFSYLQSRDYDFPVNISMEEWNSAKAIVECLKDFYDVVQRFLGSKCFITYMYFWKICYISKILLKWQKSEQELIRLIANKMKARFDNYCRDFIRVSAIAAVFDPGQNWTSCFSRSKKYMVKVLRYAQRLKMIFSEFLMDMQKTLAVSRIVVLPHMEIMIKHAPFTADMLLRLGNPVSTSGPEPPPARDSFLDLSSSSLSLEPQPQEAQSPSIICLLFTLLLRNDKHNSPNANTRPLLENIGSTSGPEPFPDESFKKVVNNTYITFKI</sequence>
<reference evidence="9 10" key="1">
    <citation type="journal article" date="2018" name="Sci. Data">
        <title>The draft genome sequence of cork oak.</title>
        <authorList>
            <person name="Ramos A.M."/>
            <person name="Usie A."/>
            <person name="Barbosa P."/>
            <person name="Barros P.M."/>
            <person name="Capote T."/>
            <person name="Chaves I."/>
            <person name="Simoes F."/>
            <person name="Abreu I."/>
            <person name="Carrasquinho I."/>
            <person name="Faro C."/>
            <person name="Guimaraes J.B."/>
            <person name="Mendonca D."/>
            <person name="Nobrega F."/>
            <person name="Rodrigues L."/>
            <person name="Saibo N.J.M."/>
            <person name="Varela M.C."/>
            <person name="Egas C."/>
            <person name="Matos J."/>
            <person name="Miguel C.M."/>
            <person name="Oliveira M.M."/>
            <person name="Ricardo C.P."/>
            <person name="Goncalves S."/>
        </authorList>
    </citation>
    <scope>NUCLEOTIDE SEQUENCE [LARGE SCALE GENOMIC DNA]</scope>
    <source>
        <strain evidence="10">cv. HL8</strain>
    </source>
</reference>
<evidence type="ECO:0000256" key="1">
    <source>
        <dbReference type="ARBA" id="ARBA00004123"/>
    </source>
</evidence>
<keyword evidence="4" id="KW-0862">Zinc</keyword>
<dbReference type="GO" id="GO:0003677">
    <property type="term" value="F:DNA binding"/>
    <property type="evidence" value="ECO:0007669"/>
    <property type="project" value="UniProtKB-KW"/>
</dbReference>
<dbReference type="GO" id="GO:0008270">
    <property type="term" value="F:zinc ion binding"/>
    <property type="evidence" value="ECO:0007669"/>
    <property type="project" value="UniProtKB-KW"/>
</dbReference>
<evidence type="ECO:0000256" key="5">
    <source>
        <dbReference type="ARBA" id="ARBA00023125"/>
    </source>
</evidence>
<dbReference type="InterPro" id="IPR012337">
    <property type="entry name" value="RNaseH-like_sf"/>
</dbReference>
<protein>
    <submittedName>
        <fullName evidence="9">Ac transposase</fullName>
    </submittedName>
</protein>
<feature type="region of interest" description="Disordered" evidence="7">
    <location>
        <begin position="472"/>
        <end position="492"/>
    </location>
</feature>
<comment type="caution">
    <text evidence="9">The sequence shown here is derived from an EMBL/GenBank/DDBJ whole genome shotgun (WGS) entry which is preliminary data.</text>
</comment>
<dbReference type="AlphaFoldDB" id="A0AAW0INN3"/>
<comment type="subcellular location">
    <subcellularLocation>
        <location evidence="1">Nucleus</location>
    </subcellularLocation>
</comment>
<dbReference type="InterPro" id="IPR052035">
    <property type="entry name" value="ZnF_BED_domain_contain"/>
</dbReference>
<dbReference type="InterPro" id="IPR025525">
    <property type="entry name" value="hAT-like_transposase_RNase-H"/>
</dbReference>
<dbReference type="GO" id="GO:0005634">
    <property type="term" value="C:nucleus"/>
    <property type="evidence" value="ECO:0007669"/>
    <property type="project" value="UniProtKB-SubCell"/>
</dbReference>
<evidence type="ECO:0000256" key="2">
    <source>
        <dbReference type="ARBA" id="ARBA00022723"/>
    </source>
</evidence>
<dbReference type="PANTHER" id="PTHR46481">
    <property type="entry name" value="ZINC FINGER BED DOMAIN-CONTAINING PROTEIN 4"/>
    <property type="match status" value="1"/>
</dbReference>
<evidence type="ECO:0000313" key="10">
    <source>
        <dbReference type="Proteomes" id="UP000237347"/>
    </source>
</evidence>
<dbReference type="EMBL" id="PKMF04000966">
    <property type="protein sequence ID" value="KAK7816027.1"/>
    <property type="molecule type" value="Genomic_DNA"/>
</dbReference>
<keyword evidence="5" id="KW-0238">DNA-binding</keyword>
<feature type="domain" description="hAT-like transposase RNase-H fold" evidence="8">
    <location>
        <begin position="291"/>
        <end position="349"/>
    </location>
</feature>
<dbReference type="Pfam" id="PF14372">
    <property type="entry name" value="hAT-like_RNase-H"/>
    <property type="match status" value="1"/>
</dbReference>
<evidence type="ECO:0000256" key="7">
    <source>
        <dbReference type="SAM" id="MobiDB-lite"/>
    </source>
</evidence>
<dbReference type="Proteomes" id="UP000237347">
    <property type="component" value="Unassembled WGS sequence"/>
</dbReference>
<keyword evidence="2" id="KW-0479">Metal-binding</keyword>
<accession>A0AAW0INN3</accession>
<dbReference type="SUPFAM" id="SSF53098">
    <property type="entry name" value="Ribonuclease H-like"/>
    <property type="match status" value="1"/>
</dbReference>
<name>A0AAW0INN3_QUESU</name>
<keyword evidence="10" id="KW-1185">Reference proteome</keyword>
<evidence type="ECO:0000256" key="6">
    <source>
        <dbReference type="ARBA" id="ARBA00023242"/>
    </source>
</evidence>
<evidence type="ECO:0000259" key="8">
    <source>
        <dbReference type="Pfam" id="PF14372"/>
    </source>
</evidence>
<proteinExistence type="predicted"/>
<evidence type="ECO:0000256" key="3">
    <source>
        <dbReference type="ARBA" id="ARBA00022771"/>
    </source>
</evidence>
<keyword evidence="6" id="KW-0539">Nucleus</keyword>
<dbReference type="PANTHER" id="PTHR46481:SF10">
    <property type="entry name" value="ZINC FINGER BED DOMAIN-CONTAINING PROTEIN 39"/>
    <property type="match status" value="1"/>
</dbReference>
<gene>
    <name evidence="9" type="primary">TRA1_2</name>
    <name evidence="9" type="ORF">CFP56_000909</name>
</gene>
<organism evidence="9 10">
    <name type="scientific">Quercus suber</name>
    <name type="common">Cork oak</name>
    <dbReference type="NCBI Taxonomy" id="58331"/>
    <lineage>
        <taxon>Eukaryota</taxon>
        <taxon>Viridiplantae</taxon>
        <taxon>Streptophyta</taxon>
        <taxon>Embryophyta</taxon>
        <taxon>Tracheophyta</taxon>
        <taxon>Spermatophyta</taxon>
        <taxon>Magnoliopsida</taxon>
        <taxon>eudicotyledons</taxon>
        <taxon>Gunneridae</taxon>
        <taxon>Pentapetalae</taxon>
        <taxon>rosids</taxon>
        <taxon>fabids</taxon>
        <taxon>Fagales</taxon>
        <taxon>Fagaceae</taxon>
        <taxon>Quercus</taxon>
    </lineage>
</organism>